<dbReference type="AlphaFoldDB" id="A0A154BTY5"/>
<dbReference type="CDD" id="cd00082">
    <property type="entry name" value="HisKA"/>
    <property type="match status" value="1"/>
</dbReference>
<keyword evidence="8" id="KW-0902">Two-component regulatory system</keyword>
<dbReference type="SUPFAM" id="SSF47384">
    <property type="entry name" value="Homodimeric domain of signal transducing histidine kinase"/>
    <property type="match status" value="1"/>
</dbReference>
<dbReference type="InterPro" id="IPR036890">
    <property type="entry name" value="HATPase_C_sf"/>
</dbReference>
<dbReference type="SUPFAM" id="SSF55874">
    <property type="entry name" value="ATPase domain of HSP90 chaperone/DNA topoisomerase II/histidine kinase"/>
    <property type="match status" value="1"/>
</dbReference>
<evidence type="ECO:0000256" key="4">
    <source>
        <dbReference type="ARBA" id="ARBA00022679"/>
    </source>
</evidence>
<dbReference type="EMBL" id="LSGP01000013">
    <property type="protein sequence ID" value="KYZ77381.1"/>
    <property type="molecule type" value="Genomic_DNA"/>
</dbReference>
<dbReference type="InterPro" id="IPR005467">
    <property type="entry name" value="His_kinase_dom"/>
</dbReference>
<evidence type="ECO:0000313" key="11">
    <source>
        <dbReference type="EMBL" id="KYZ77381.1"/>
    </source>
</evidence>
<keyword evidence="3" id="KW-0597">Phosphoprotein</keyword>
<dbReference type="PRINTS" id="PR00344">
    <property type="entry name" value="BCTRLSENSOR"/>
</dbReference>
<evidence type="ECO:0000256" key="5">
    <source>
        <dbReference type="ARBA" id="ARBA00022741"/>
    </source>
</evidence>
<reference evidence="11 12" key="1">
    <citation type="submission" date="2016-02" db="EMBL/GenBank/DDBJ databases">
        <title>Anaerosporomusa subterraneum gen. nov., sp. nov., a spore-forming obligate anaerobe isolated from saprolite.</title>
        <authorList>
            <person name="Choi J.K."/>
            <person name="Shah M."/>
            <person name="Yee N."/>
        </authorList>
    </citation>
    <scope>NUCLEOTIDE SEQUENCE [LARGE SCALE GENOMIC DNA]</scope>
    <source>
        <strain evidence="11 12">RU4</strain>
    </source>
</reference>
<dbReference type="SUPFAM" id="SSF55785">
    <property type="entry name" value="PYP-like sensor domain (PAS domain)"/>
    <property type="match status" value="1"/>
</dbReference>
<dbReference type="GO" id="GO:0005524">
    <property type="term" value="F:ATP binding"/>
    <property type="evidence" value="ECO:0007669"/>
    <property type="project" value="UniProtKB-KW"/>
</dbReference>
<sequence length="379" mass="42667">MFATENCDYRTFYMMKEDDPKEYFKSAKIGLIYVDSACKVRSLNREAEKMCGVNRAKVIGQTADGAFGHFGDQFVRLFNLAEYEDFQTYNSRILQDEKTCYFHADAIRLRDAQGDSTGIVVVLQDVSEIRTTLRQIQTTQLLMSMGELAAGVAHHVRTPLTTISGYLQIMLNRLENDQYTVRRDIVEMLLDEVSYINNVVKELVMFAKPPLQKEPGVAINDILDESLLLVFKQMGGERINIAKVLADNLPKISADANLLQQAFVNILQNAMEAMPDVGEVGIRTWLHADLNMLVVAITDVGCGVDPGIMSRIFEPFYTTKLDRVGLGLPIAHRIVSEHGGFIHVSSNERIGTKVHVYLPIVEDRLRQISAVHQQILNLQ</sequence>
<dbReference type="GO" id="GO:0006355">
    <property type="term" value="P:regulation of DNA-templated transcription"/>
    <property type="evidence" value="ECO:0007669"/>
    <property type="project" value="InterPro"/>
</dbReference>
<dbReference type="InterPro" id="IPR036097">
    <property type="entry name" value="HisK_dim/P_sf"/>
</dbReference>
<evidence type="ECO:0000256" key="1">
    <source>
        <dbReference type="ARBA" id="ARBA00000085"/>
    </source>
</evidence>
<dbReference type="EC" id="2.7.13.3" evidence="2"/>
<dbReference type="PANTHER" id="PTHR43065:SF10">
    <property type="entry name" value="PEROXIDE STRESS-ACTIVATED HISTIDINE KINASE MAK3"/>
    <property type="match status" value="1"/>
</dbReference>
<protein>
    <recommendedName>
        <fullName evidence="2">histidine kinase</fullName>
        <ecNumber evidence="2">2.7.13.3</ecNumber>
    </recommendedName>
</protein>
<evidence type="ECO:0000256" key="7">
    <source>
        <dbReference type="ARBA" id="ARBA00022840"/>
    </source>
</evidence>
<dbReference type="OrthoDB" id="9815750at2"/>
<keyword evidence="4" id="KW-0808">Transferase</keyword>
<evidence type="ECO:0000256" key="2">
    <source>
        <dbReference type="ARBA" id="ARBA00012438"/>
    </source>
</evidence>
<keyword evidence="6 11" id="KW-0418">Kinase</keyword>
<comment type="catalytic activity">
    <reaction evidence="1">
        <text>ATP + protein L-histidine = ADP + protein N-phospho-L-histidine.</text>
        <dbReference type="EC" id="2.7.13.3"/>
    </reaction>
</comment>
<dbReference type="Proteomes" id="UP000076268">
    <property type="component" value="Unassembled WGS sequence"/>
</dbReference>
<dbReference type="STRING" id="1794912.AXX12_04480"/>
<dbReference type="InterPro" id="IPR003661">
    <property type="entry name" value="HisK_dim/P_dom"/>
</dbReference>
<name>A0A154BTY5_ANASB</name>
<dbReference type="SMART" id="SM00387">
    <property type="entry name" value="HATPase_c"/>
    <property type="match status" value="1"/>
</dbReference>
<dbReference type="Gene3D" id="3.30.565.10">
    <property type="entry name" value="Histidine kinase-like ATPase, C-terminal domain"/>
    <property type="match status" value="1"/>
</dbReference>
<dbReference type="PANTHER" id="PTHR43065">
    <property type="entry name" value="SENSOR HISTIDINE KINASE"/>
    <property type="match status" value="1"/>
</dbReference>
<dbReference type="InterPro" id="IPR000014">
    <property type="entry name" value="PAS"/>
</dbReference>
<dbReference type="RefSeq" id="WP_066239612.1">
    <property type="nucleotide sequence ID" value="NZ_LSGP01000013.1"/>
</dbReference>
<evidence type="ECO:0000256" key="3">
    <source>
        <dbReference type="ARBA" id="ARBA00022553"/>
    </source>
</evidence>
<dbReference type="InterPro" id="IPR003594">
    <property type="entry name" value="HATPase_dom"/>
</dbReference>
<evidence type="ECO:0000256" key="6">
    <source>
        <dbReference type="ARBA" id="ARBA00022777"/>
    </source>
</evidence>
<dbReference type="Pfam" id="PF00989">
    <property type="entry name" value="PAS"/>
    <property type="match status" value="1"/>
</dbReference>
<evidence type="ECO:0000313" key="12">
    <source>
        <dbReference type="Proteomes" id="UP000076268"/>
    </source>
</evidence>
<organism evidence="11 12">
    <name type="scientific">Anaerosporomusa subterranea</name>
    <dbReference type="NCBI Taxonomy" id="1794912"/>
    <lineage>
        <taxon>Bacteria</taxon>
        <taxon>Bacillati</taxon>
        <taxon>Bacillota</taxon>
        <taxon>Negativicutes</taxon>
        <taxon>Acetonemataceae</taxon>
        <taxon>Anaerosporomusa</taxon>
    </lineage>
</organism>
<evidence type="ECO:0000256" key="8">
    <source>
        <dbReference type="ARBA" id="ARBA00023012"/>
    </source>
</evidence>
<dbReference type="SMART" id="SM00388">
    <property type="entry name" value="HisKA"/>
    <property type="match status" value="1"/>
</dbReference>
<keyword evidence="7" id="KW-0067">ATP-binding</keyword>
<dbReference type="Pfam" id="PF00512">
    <property type="entry name" value="HisKA"/>
    <property type="match status" value="1"/>
</dbReference>
<evidence type="ECO:0000259" key="9">
    <source>
        <dbReference type="PROSITE" id="PS50109"/>
    </source>
</evidence>
<dbReference type="Gene3D" id="1.10.287.130">
    <property type="match status" value="1"/>
</dbReference>
<accession>A0A154BTY5</accession>
<dbReference type="GO" id="GO:0000155">
    <property type="term" value="F:phosphorelay sensor kinase activity"/>
    <property type="evidence" value="ECO:0007669"/>
    <property type="project" value="InterPro"/>
</dbReference>
<evidence type="ECO:0000259" key="10">
    <source>
        <dbReference type="PROSITE" id="PS50113"/>
    </source>
</evidence>
<proteinExistence type="predicted"/>
<keyword evidence="12" id="KW-1185">Reference proteome</keyword>
<dbReference type="PROSITE" id="PS50109">
    <property type="entry name" value="HIS_KIN"/>
    <property type="match status" value="1"/>
</dbReference>
<comment type="caution">
    <text evidence="11">The sequence shown here is derived from an EMBL/GenBank/DDBJ whole genome shotgun (WGS) entry which is preliminary data.</text>
</comment>
<dbReference type="Pfam" id="PF02518">
    <property type="entry name" value="HATPase_c"/>
    <property type="match status" value="1"/>
</dbReference>
<feature type="domain" description="Histidine kinase" evidence="9">
    <location>
        <begin position="151"/>
        <end position="362"/>
    </location>
</feature>
<dbReference type="InterPro" id="IPR004358">
    <property type="entry name" value="Sig_transdc_His_kin-like_C"/>
</dbReference>
<dbReference type="PROSITE" id="PS50113">
    <property type="entry name" value="PAC"/>
    <property type="match status" value="1"/>
</dbReference>
<keyword evidence="5" id="KW-0547">Nucleotide-binding</keyword>
<feature type="domain" description="PAC" evidence="10">
    <location>
        <begin position="82"/>
        <end position="138"/>
    </location>
</feature>
<dbReference type="NCBIfam" id="TIGR00229">
    <property type="entry name" value="sensory_box"/>
    <property type="match status" value="1"/>
</dbReference>
<dbReference type="InterPro" id="IPR013767">
    <property type="entry name" value="PAS_fold"/>
</dbReference>
<dbReference type="Gene3D" id="3.30.450.20">
    <property type="entry name" value="PAS domain"/>
    <property type="match status" value="1"/>
</dbReference>
<dbReference type="InterPro" id="IPR035965">
    <property type="entry name" value="PAS-like_dom_sf"/>
</dbReference>
<gene>
    <name evidence="11" type="ORF">AXX12_04480</name>
</gene>
<dbReference type="InterPro" id="IPR000700">
    <property type="entry name" value="PAS-assoc_C"/>
</dbReference>